<dbReference type="VEuPathDB" id="MicrosporidiaDB:EHP00_1316"/>
<evidence type="ECO:0000313" key="3">
    <source>
        <dbReference type="Proteomes" id="UP000192758"/>
    </source>
</evidence>
<organism evidence="2 3">
    <name type="scientific">Ecytonucleospora hepatopenaei</name>
    <dbReference type="NCBI Taxonomy" id="646526"/>
    <lineage>
        <taxon>Eukaryota</taxon>
        <taxon>Fungi</taxon>
        <taxon>Fungi incertae sedis</taxon>
        <taxon>Microsporidia</taxon>
        <taxon>Enterocytozoonidae</taxon>
        <taxon>Ecytonucleospora</taxon>
    </lineage>
</organism>
<dbReference type="STRING" id="646526.A0A1W0E593"/>
<protein>
    <submittedName>
        <fullName evidence="2">RPN3</fullName>
    </submittedName>
</protein>
<keyword evidence="3" id="KW-1185">Reference proteome</keyword>
<gene>
    <name evidence="2" type="primary">RPN3</name>
    <name evidence="2" type="ORF">EHP00_1316</name>
</gene>
<dbReference type="Proteomes" id="UP000192758">
    <property type="component" value="Unassembled WGS sequence"/>
</dbReference>
<dbReference type="OrthoDB" id="1713558at2759"/>
<evidence type="ECO:0000256" key="1">
    <source>
        <dbReference type="PROSITE-ProRule" id="PRU00339"/>
    </source>
</evidence>
<dbReference type="AlphaFoldDB" id="A0A1W0E593"/>
<proteinExistence type="predicted"/>
<dbReference type="EMBL" id="MNPJ01000020">
    <property type="protein sequence ID" value="OQS54447.1"/>
    <property type="molecule type" value="Genomic_DNA"/>
</dbReference>
<dbReference type="PROSITE" id="PS50005">
    <property type="entry name" value="TPR"/>
    <property type="match status" value="1"/>
</dbReference>
<sequence length="481" mass="56580">MEEVQTKNISKDNISEGNKEKKKVLTQNNITTYEELSEIIEQGNIDWNLFYLKRDYIRTIQNICKQINKNETNITTEQFLSNLYNDIKSTKTDCLYEIMPIYLGACVFCKNYKNVFDLVSTINLCVFDSKNDLFMSKVIKYFYIASRNIDELSKNEKNTPKRLEIGEYHKMLVSFLVTNKCKHSILIVYNILLEWYLLNKVEYIDILVEDIKKNFGLQHSFKNYENKKIQSVGFLTNVDKFEECQFYFYLGYSHLIMGDYHQALKFFDEADILNRKKSMDLCITKCSILSKLLMGDTNLFYDYNKELSSYFAIIGIVKRGEINNLYAYLQNEEFTSGVKLIISRLIPNVLKEGIIKVSEAYSIISFEQINDLFKYKENDSTNKKNKTKKAYVAVKDLSSLVIELVNKGIINSRVEEINGKLFLCKNKTEELNKELSLTDKIRRVINIREFLKKQMEYPELGTLTYERILEEEQEILDKFDV</sequence>
<reference evidence="2 3" key="1">
    <citation type="journal article" date="2017" name="Environ. Microbiol.">
        <title>Decay of the glycolytic pathway and adaptation to intranuclear parasitism within Enterocytozoonidae microsporidia.</title>
        <authorList>
            <person name="Wiredu Boakye D."/>
            <person name="Jaroenlak P."/>
            <person name="Prachumwat A."/>
            <person name="Williams T.A."/>
            <person name="Bateman K.S."/>
            <person name="Itsathitphaisarn O."/>
            <person name="Sritunyalucksana K."/>
            <person name="Paszkiewicz K.H."/>
            <person name="Moore K.A."/>
            <person name="Stentiford G.D."/>
            <person name="Williams B.A."/>
        </authorList>
    </citation>
    <scope>NUCLEOTIDE SEQUENCE [LARGE SCALE GENOMIC DNA]</scope>
    <source>
        <strain evidence="2 3">TH1</strain>
    </source>
</reference>
<accession>A0A1W0E593</accession>
<evidence type="ECO:0000313" key="2">
    <source>
        <dbReference type="EMBL" id="OQS54447.1"/>
    </source>
</evidence>
<feature type="repeat" description="TPR" evidence="1">
    <location>
        <begin position="244"/>
        <end position="277"/>
    </location>
</feature>
<dbReference type="InterPro" id="IPR019734">
    <property type="entry name" value="TPR_rpt"/>
</dbReference>
<keyword evidence="1" id="KW-0802">TPR repeat</keyword>
<comment type="caution">
    <text evidence="2">The sequence shown here is derived from an EMBL/GenBank/DDBJ whole genome shotgun (WGS) entry which is preliminary data.</text>
</comment>
<name>A0A1W0E593_9MICR</name>